<evidence type="ECO:0000256" key="6">
    <source>
        <dbReference type="ARBA" id="ARBA00037589"/>
    </source>
</evidence>
<evidence type="ECO:0000256" key="2">
    <source>
        <dbReference type="ARBA" id="ARBA00008133"/>
    </source>
</evidence>
<proteinExistence type="inferred from homology"/>
<feature type="domain" description="Tetrapyrrole biosynthesis uroporphyrinogen III synthase" evidence="10">
    <location>
        <begin position="14"/>
        <end position="229"/>
    </location>
</feature>
<dbReference type="InterPro" id="IPR036108">
    <property type="entry name" value="4pyrrol_syn_uPrphyn_synt_sf"/>
</dbReference>
<dbReference type="InterPro" id="IPR003754">
    <property type="entry name" value="4pyrrol_synth_uPrphyn_synth"/>
</dbReference>
<gene>
    <name evidence="11" type="ORF">GCM10008942_40980</name>
</gene>
<dbReference type="Gene3D" id="3.40.50.10090">
    <property type="match status" value="2"/>
</dbReference>
<comment type="similarity">
    <text evidence="2 9">Belongs to the uroporphyrinogen-III synthase family.</text>
</comment>
<accession>A0ABP3QFH7</accession>
<keyword evidence="4 9" id="KW-0456">Lyase</keyword>
<reference evidence="12" key="1">
    <citation type="journal article" date="2019" name="Int. J. Syst. Evol. Microbiol.">
        <title>The Global Catalogue of Microorganisms (GCM) 10K type strain sequencing project: providing services to taxonomists for standard genome sequencing and annotation.</title>
        <authorList>
            <consortium name="The Broad Institute Genomics Platform"/>
            <consortium name="The Broad Institute Genome Sequencing Center for Infectious Disease"/>
            <person name="Wu L."/>
            <person name="Ma J."/>
        </authorList>
    </citation>
    <scope>NUCLEOTIDE SEQUENCE [LARGE SCALE GENOMIC DNA]</scope>
    <source>
        <strain evidence="12">JCM 15089</strain>
    </source>
</reference>
<dbReference type="PANTHER" id="PTHR38042:SF1">
    <property type="entry name" value="UROPORPHYRINOGEN-III SYNTHASE, CHLOROPLASTIC"/>
    <property type="match status" value="1"/>
</dbReference>
<evidence type="ECO:0000313" key="12">
    <source>
        <dbReference type="Proteomes" id="UP001499951"/>
    </source>
</evidence>
<comment type="pathway">
    <text evidence="1 9">Porphyrin-containing compound metabolism; protoporphyrin-IX biosynthesis; coproporphyrinogen-III from 5-aminolevulinate: step 3/4.</text>
</comment>
<keyword evidence="5 9" id="KW-0627">Porphyrin biosynthesis</keyword>
<evidence type="ECO:0000256" key="5">
    <source>
        <dbReference type="ARBA" id="ARBA00023244"/>
    </source>
</evidence>
<dbReference type="CDD" id="cd06578">
    <property type="entry name" value="HemD"/>
    <property type="match status" value="1"/>
</dbReference>
<evidence type="ECO:0000313" key="11">
    <source>
        <dbReference type="EMBL" id="GAA0587744.1"/>
    </source>
</evidence>
<evidence type="ECO:0000256" key="4">
    <source>
        <dbReference type="ARBA" id="ARBA00023239"/>
    </source>
</evidence>
<dbReference type="RefSeq" id="WP_166937488.1">
    <property type="nucleotide sequence ID" value="NZ_BAAADD010000013.1"/>
</dbReference>
<organism evidence="11 12">
    <name type="scientific">Rhizomicrobium electricum</name>
    <dbReference type="NCBI Taxonomy" id="480070"/>
    <lineage>
        <taxon>Bacteria</taxon>
        <taxon>Pseudomonadati</taxon>
        <taxon>Pseudomonadota</taxon>
        <taxon>Alphaproteobacteria</taxon>
        <taxon>Micropepsales</taxon>
        <taxon>Micropepsaceae</taxon>
        <taxon>Rhizomicrobium</taxon>
    </lineage>
</organism>
<dbReference type="Pfam" id="PF02602">
    <property type="entry name" value="HEM4"/>
    <property type="match status" value="1"/>
</dbReference>
<dbReference type="EMBL" id="BAAADD010000013">
    <property type="protein sequence ID" value="GAA0587744.1"/>
    <property type="molecule type" value="Genomic_DNA"/>
</dbReference>
<evidence type="ECO:0000256" key="8">
    <source>
        <dbReference type="ARBA" id="ARBA00048617"/>
    </source>
</evidence>
<comment type="catalytic activity">
    <reaction evidence="8 9">
        <text>hydroxymethylbilane = uroporphyrinogen III + H2O</text>
        <dbReference type="Rhea" id="RHEA:18965"/>
        <dbReference type="ChEBI" id="CHEBI:15377"/>
        <dbReference type="ChEBI" id="CHEBI:57308"/>
        <dbReference type="ChEBI" id="CHEBI:57845"/>
        <dbReference type="EC" id="4.2.1.75"/>
    </reaction>
</comment>
<comment type="caution">
    <text evidence="11">The sequence shown here is derived from an EMBL/GenBank/DDBJ whole genome shotgun (WGS) entry which is preliminary data.</text>
</comment>
<dbReference type="InterPro" id="IPR039793">
    <property type="entry name" value="UROS/Hem4"/>
</dbReference>
<keyword evidence="12" id="KW-1185">Reference proteome</keyword>
<evidence type="ECO:0000256" key="1">
    <source>
        <dbReference type="ARBA" id="ARBA00004772"/>
    </source>
</evidence>
<evidence type="ECO:0000256" key="9">
    <source>
        <dbReference type="RuleBase" id="RU366031"/>
    </source>
</evidence>
<evidence type="ECO:0000256" key="3">
    <source>
        <dbReference type="ARBA" id="ARBA00013109"/>
    </source>
</evidence>
<name>A0ABP3QFH7_9PROT</name>
<evidence type="ECO:0000259" key="10">
    <source>
        <dbReference type="Pfam" id="PF02602"/>
    </source>
</evidence>
<dbReference type="SUPFAM" id="SSF69618">
    <property type="entry name" value="HemD-like"/>
    <property type="match status" value="1"/>
</dbReference>
<comment type="function">
    <text evidence="6 9">Catalyzes cyclization of the linear tetrapyrrole, hydroxymethylbilane, to the macrocyclic uroporphyrinogen III.</text>
</comment>
<protein>
    <recommendedName>
        <fullName evidence="7 9">Uroporphyrinogen-III synthase</fullName>
        <ecNumber evidence="3 9">4.2.1.75</ecNumber>
    </recommendedName>
</protein>
<dbReference type="Proteomes" id="UP001499951">
    <property type="component" value="Unassembled WGS sequence"/>
</dbReference>
<dbReference type="EC" id="4.2.1.75" evidence="3 9"/>
<sequence>MRILISRPQEDAARLAELLHARGHEPLCASLLSVRFFDGPELTFEGVSAIVATSANGIRAFAKRTERRDLRIFAVGPQTADAAKKVGFEEVECADGDAATLAEKVLEWVKPEEGVLLHAASADNEGQLKTLLAEEGYTVDVTVLYEVVALHKLPEIAREALVHNALDAAVVFSARSAMALRDCIIRADLAEACKNIAVVCISTATAMALEPLVFRKVIVAERPNQAAMLDAVERAAAAPKA</sequence>
<dbReference type="PANTHER" id="PTHR38042">
    <property type="entry name" value="UROPORPHYRINOGEN-III SYNTHASE, CHLOROPLASTIC"/>
    <property type="match status" value="1"/>
</dbReference>
<evidence type="ECO:0000256" key="7">
    <source>
        <dbReference type="ARBA" id="ARBA00040167"/>
    </source>
</evidence>